<evidence type="ECO:0000313" key="2">
    <source>
        <dbReference type="EMBL" id="KAF8684979.1"/>
    </source>
</evidence>
<evidence type="ECO:0000313" key="3">
    <source>
        <dbReference type="Proteomes" id="UP000650582"/>
    </source>
</evidence>
<dbReference type="EMBL" id="JACYCC010000024">
    <property type="protein sequence ID" value="KAF8684979.1"/>
    <property type="molecule type" value="Genomic_DNA"/>
</dbReference>
<feature type="compositionally biased region" description="Basic and acidic residues" evidence="1">
    <location>
        <begin position="22"/>
        <end position="50"/>
    </location>
</feature>
<dbReference type="AlphaFoldDB" id="A0A8H7HGR1"/>
<evidence type="ECO:0000256" key="1">
    <source>
        <dbReference type="SAM" id="MobiDB-lite"/>
    </source>
</evidence>
<comment type="caution">
    <text evidence="2">The sequence shown here is derived from an EMBL/GenBank/DDBJ whole genome shotgun (WGS) entry which is preliminary data.</text>
</comment>
<proteinExistence type="predicted"/>
<feature type="compositionally biased region" description="Polar residues" evidence="1">
    <location>
        <begin position="1"/>
        <end position="10"/>
    </location>
</feature>
<protein>
    <submittedName>
        <fullName evidence="2">Uncharacterized protein</fullName>
    </submittedName>
</protein>
<organism evidence="2 3">
    <name type="scientific">Rhizoctonia solani</name>
    <dbReference type="NCBI Taxonomy" id="456999"/>
    <lineage>
        <taxon>Eukaryota</taxon>
        <taxon>Fungi</taxon>
        <taxon>Dikarya</taxon>
        <taxon>Basidiomycota</taxon>
        <taxon>Agaricomycotina</taxon>
        <taxon>Agaricomycetes</taxon>
        <taxon>Cantharellales</taxon>
        <taxon>Ceratobasidiaceae</taxon>
        <taxon>Rhizoctonia</taxon>
    </lineage>
</organism>
<accession>A0A8H7HGR1</accession>
<name>A0A8H7HGR1_9AGAM</name>
<gene>
    <name evidence="2" type="ORF">RHS04_00921</name>
</gene>
<sequence length="91" mass="10489">MPPLLSSPSIKKTGARANGSPEQERQTIDRTSWGEKEGSNDRPRMRKEADSSQVLERRKRKVAARSEWFFWVWAKPRGRVRPLPLGSAERD</sequence>
<reference evidence="2" key="1">
    <citation type="submission" date="2020-09" db="EMBL/GenBank/DDBJ databases">
        <title>Comparative genome analyses of four rice-infecting Rhizoctonia solani isolates reveal extensive enrichment of homogalacturonan modification genes.</title>
        <authorList>
            <person name="Lee D.-Y."/>
            <person name="Jeon J."/>
            <person name="Kim K.-T."/>
            <person name="Cheong K."/>
            <person name="Song H."/>
            <person name="Choi G."/>
            <person name="Ko J."/>
            <person name="Opiyo S.O."/>
            <person name="Zuo S."/>
            <person name="Madhav S."/>
            <person name="Lee Y.-H."/>
            <person name="Wang G.-L."/>
        </authorList>
    </citation>
    <scope>NUCLEOTIDE SEQUENCE</scope>
    <source>
        <strain evidence="2">AG1-IA YN-7</strain>
    </source>
</reference>
<feature type="region of interest" description="Disordered" evidence="1">
    <location>
        <begin position="1"/>
        <end position="57"/>
    </location>
</feature>
<dbReference type="Proteomes" id="UP000650582">
    <property type="component" value="Unassembled WGS sequence"/>
</dbReference>